<dbReference type="Proteomes" id="UP000249723">
    <property type="component" value="Unassembled WGS sequence"/>
</dbReference>
<evidence type="ECO:0000313" key="2">
    <source>
        <dbReference type="EMBL" id="SCZ89216.1"/>
    </source>
</evidence>
<feature type="compositionally biased region" description="Low complexity" evidence="1">
    <location>
        <begin position="522"/>
        <end position="534"/>
    </location>
</feature>
<keyword evidence="3" id="KW-1185">Reference proteome</keyword>
<accession>A0A2X0KEW5</accession>
<evidence type="ECO:0000256" key="1">
    <source>
        <dbReference type="SAM" id="MobiDB-lite"/>
    </source>
</evidence>
<dbReference type="AlphaFoldDB" id="A0A2X0KEW5"/>
<feature type="compositionally biased region" description="Low complexity" evidence="1">
    <location>
        <begin position="32"/>
        <end position="54"/>
    </location>
</feature>
<organism evidence="2 3">
    <name type="scientific">Microbotryum saponariae</name>
    <dbReference type="NCBI Taxonomy" id="289078"/>
    <lineage>
        <taxon>Eukaryota</taxon>
        <taxon>Fungi</taxon>
        <taxon>Dikarya</taxon>
        <taxon>Basidiomycota</taxon>
        <taxon>Pucciniomycotina</taxon>
        <taxon>Microbotryomycetes</taxon>
        <taxon>Microbotryales</taxon>
        <taxon>Microbotryaceae</taxon>
        <taxon>Microbotryum</taxon>
    </lineage>
</organism>
<proteinExistence type="predicted"/>
<feature type="region of interest" description="Disordered" evidence="1">
    <location>
        <begin position="1"/>
        <end position="147"/>
    </location>
</feature>
<feature type="compositionally biased region" description="Low complexity" evidence="1">
    <location>
        <begin position="310"/>
        <end position="342"/>
    </location>
</feature>
<reference evidence="3" key="1">
    <citation type="submission" date="2016-10" db="EMBL/GenBank/DDBJ databases">
        <authorList>
            <person name="Jeantristanb JTB J.-T."/>
            <person name="Ricardo R."/>
        </authorList>
    </citation>
    <scope>NUCLEOTIDE SEQUENCE [LARGE SCALE GENOMIC DNA]</scope>
</reference>
<evidence type="ECO:0000313" key="3">
    <source>
        <dbReference type="Proteomes" id="UP000249723"/>
    </source>
</evidence>
<feature type="region of interest" description="Disordered" evidence="1">
    <location>
        <begin position="497"/>
        <end position="534"/>
    </location>
</feature>
<protein>
    <submittedName>
        <fullName evidence="2">BZ3500_MvSof-1268-A1-R1_Chr1-1g01035 protein</fullName>
    </submittedName>
</protein>
<dbReference type="EMBL" id="FMWP01000013">
    <property type="protein sequence ID" value="SCZ89216.1"/>
    <property type="molecule type" value="Genomic_DNA"/>
</dbReference>
<feature type="region of interest" description="Disordered" evidence="1">
    <location>
        <begin position="310"/>
        <end position="343"/>
    </location>
</feature>
<sequence>MLTRFRASRQQRAMSLRLGSSPSESQKSLLKPAATESGAPSAAATSAPSSPSTTHPERQVSTLRTRIPSHDATTLPGFKRSHPPSGLISKPPIPTKSSARRAPNLHRRLSLKATVGSLLPNPGSRRESVRLQRGSATPSCSTTTRNTSCNVGKPAQMVFAVLTGIPPATPPSTAPEMSSLKARTALSFGKVRALSTSKADKAVAGVRSQGLITPSAPLEPVINNQNVQGSTATVPAVSSKSIVKLKKQLLDPQQARKIVLDLKRMELPPSLTAAGIDATANNQLPRCTHLPSTRGYALAPLTISTTGGAASNTAGTATASSTANASTSDSPIPSPGSPSSTPYLVIPNPSTVAKELTQIAGPGAIEAAKDGAYELLADISGAMVRRSGAQNGMKASFEGMSFFIYYWGFEITLPPPTMLSLSQFRNFQNTLFAVLQAFVIAGGAPELAPFIRYISMYMDTEWDGIARQDKGNGVVLAATWLLPIALVPRPWDFPLPSDDDPAPAANTPVVESVTQNEPMAPVPASVKSSPVAAA</sequence>
<name>A0A2X0KEW5_9BASI</name>
<gene>
    <name evidence="2" type="ORF">BZ3500_MVSOF-1268-A1-R1_CHR1-1G01035</name>
</gene>
<feature type="compositionally biased region" description="Low complexity" evidence="1">
    <location>
        <begin position="137"/>
        <end position="147"/>
    </location>
</feature>
<dbReference type="OrthoDB" id="2434934at2759"/>
<feature type="compositionally biased region" description="Polar residues" evidence="1">
    <location>
        <begin position="8"/>
        <end position="28"/>
    </location>
</feature>